<dbReference type="EMBL" id="JALPRX010000132">
    <property type="protein sequence ID" value="MCK8787564.1"/>
    <property type="molecule type" value="Genomic_DNA"/>
</dbReference>
<name>A0A9X1YB85_9PROT</name>
<gene>
    <name evidence="2" type="ORF">M0638_24665</name>
</gene>
<evidence type="ECO:0000259" key="1">
    <source>
        <dbReference type="SMART" id="SM01126"/>
    </source>
</evidence>
<dbReference type="SMART" id="SM01126">
    <property type="entry name" value="DDE_Tnp_IS1595"/>
    <property type="match status" value="1"/>
</dbReference>
<reference evidence="2" key="1">
    <citation type="submission" date="2022-04" db="EMBL/GenBank/DDBJ databases">
        <title>Roseomonas acroporae sp. nov., isolated from coral Acropora digitifera.</title>
        <authorList>
            <person name="Sun H."/>
        </authorList>
    </citation>
    <scope>NUCLEOTIDE SEQUENCE</scope>
    <source>
        <strain evidence="2">NAR14</strain>
    </source>
</reference>
<sequence length="190" mass="20575">MQTRNHQHPLSGLVQVDDAYLGGEATLGAGDKTGHGAPNKRSFVVAVATRDGRPTALHLRRVEAFSKAAIRPYADQHLAPGSRVVSDGLACFTAFAEAGFEHTPIRTGSSKRPTTPQLAWANTILGNVKAAITGTCRALRPRHADRYLAGFEYRFNRRTNLPSMIHRLATAALSQPPTPYRHFVPADKAG</sequence>
<proteinExistence type="predicted"/>
<keyword evidence="3" id="KW-1185">Reference proteome</keyword>
<protein>
    <submittedName>
        <fullName evidence="2">IS1595 family transposase</fullName>
    </submittedName>
</protein>
<dbReference type="Proteomes" id="UP001139516">
    <property type="component" value="Unassembled WGS sequence"/>
</dbReference>
<dbReference type="Pfam" id="PF12762">
    <property type="entry name" value="DDE_Tnp_IS1595"/>
    <property type="match status" value="1"/>
</dbReference>
<evidence type="ECO:0000313" key="2">
    <source>
        <dbReference type="EMBL" id="MCK8787564.1"/>
    </source>
</evidence>
<dbReference type="AlphaFoldDB" id="A0A9X1YB85"/>
<organism evidence="2 3">
    <name type="scientific">Roseomonas acroporae</name>
    <dbReference type="NCBI Taxonomy" id="2937791"/>
    <lineage>
        <taxon>Bacteria</taxon>
        <taxon>Pseudomonadati</taxon>
        <taxon>Pseudomonadota</taxon>
        <taxon>Alphaproteobacteria</taxon>
        <taxon>Acetobacterales</taxon>
        <taxon>Roseomonadaceae</taxon>
        <taxon>Roseomonas</taxon>
    </lineage>
</organism>
<dbReference type="InterPro" id="IPR024445">
    <property type="entry name" value="Tnp_ISXO2-like"/>
</dbReference>
<evidence type="ECO:0000313" key="3">
    <source>
        <dbReference type="Proteomes" id="UP001139516"/>
    </source>
</evidence>
<dbReference type="NCBIfam" id="NF033547">
    <property type="entry name" value="transpos_IS1595"/>
    <property type="match status" value="1"/>
</dbReference>
<feature type="domain" description="ISXO2-like transposase" evidence="1">
    <location>
        <begin position="9"/>
        <end position="156"/>
    </location>
</feature>
<comment type="caution">
    <text evidence="2">The sequence shown here is derived from an EMBL/GenBank/DDBJ whole genome shotgun (WGS) entry which is preliminary data.</text>
</comment>
<accession>A0A9X1YB85</accession>